<dbReference type="AlphaFoldDB" id="A0A397JPF7"/>
<dbReference type="EMBL" id="PQFF01000027">
    <property type="protein sequence ID" value="RHZ87866.1"/>
    <property type="molecule type" value="Genomic_DNA"/>
</dbReference>
<reference evidence="1 2" key="1">
    <citation type="submission" date="2018-08" db="EMBL/GenBank/DDBJ databases">
        <title>Genome and evolution of the arbuscular mycorrhizal fungus Diversispora epigaea (formerly Glomus versiforme) and its bacterial endosymbionts.</title>
        <authorList>
            <person name="Sun X."/>
            <person name="Fei Z."/>
            <person name="Harrison M."/>
        </authorList>
    </citation>
    <scope>NUCLEOTIDE SEQUENCE [LARGE SCALE GENOMIC DNA]</scope>
    <source>
        <strain evidence="1 2">IT104</strain>
    </source>
</reference>
<accession>A0A397JPF7</accession>
<keyword evidence="2" id="KW-1185">Reference proteome</keyword>
<sequence length="111" mass="12595">MPRGSTINIHSADELANISNGKDGIDYNNFVGPILNIKFKNIEKRLANIGSGCFSDFMGNDKPKKIDWKLTFKTLHPNELTSGYTDSVETFKRSFTIKLLNEELSTMTRRH</sequence>
<dbReference type="OrthoDB" id="2752996at2759"/>
<dbReference type="Proteomes" id="UP000266861">
    <property type="component" value="Unassembled WGS sequence"/>
</dbReference>
<protein>
    <submittedName>
        <fullName evidence="1">Uncharacterized protein</fullName>
    </submittedName>
</protein>
<proteinExistence type="predicted"/>
<evidence type="ECO:0000313" key="2">
    <source>
        <dbReference type="Proteomes" id="UP000266861"/>
    </source>
</evidence>
<evidence type="ECO:0000313" key="1">
    <source>
        <dbReference type="EMBL" id="RHZ87866.1"/>
    </source>
</evidence>
<gene>
    <name evidence="1" type="ORF">Glove_29g142</name>
</gene>
<name>A0A397JPF7_9GLOM</name>
<organism evidence="1 2">
    <name type="scientific">Diversispora epigaea</name>
    <dbReference type="NCBI Taxonomy" id="1348612"/>
    <lineage>
        <taxon>Eukaryota</taxon>
        <taxon>Fungi</taxon>
        <taxon>Fungi incertae sedis</taxon>
        <taxon>Mucoromycota</taxon>
        <taxon>Glomeromycotina</taxon>
        <taxon>Glomeromycetes</taxon>
        <taxon>Diversisporales</taxon>
        <taxon>Diversisporaceae</taxon>
        <taxon>Diversispora</taxon>
    </lineage>
</organism>
<comment type="caution">
    <text evidence="1">The sequence shown here is derived from an EMBL/GenBank/DDBJ whole genome shotgun (WGS) entry which is preliminary data.</text>
</comment>